<protein>
    <recommendedName>
        <fullName evidence="4">Myb-like domain-containing protein</fullName>
    </recommendedName>
</protein>
<evidence type="ECO:0000313" key="2">
    <source>
        <dbReference type="EMBL" id="KIX98859.1"/>
    </source>
</evidence>
<feature type="compositionally biased region" description="Low complexity" evidence="1">
    <location>
        <begin position="192"/>
        <end position="220"/>
    </location>
</feature>
<feature type="region of interest" description="Disordered" evidence="1">
    <location>
        <begin position="125"/>
        <end position="237"/>
    </location>
</feature>
<dbReference type="Proteomes" id="UP000053411">
    <property type="component" value="Unassembled WGS sequence"/>
</dbReference>
<feature type="region of interest" description="Disordered" evidence="1">
    <location>
        <begin position="320"/>
        <end position="390"/>
    </location>
</feature>
<sequence length="390" mass="43238">MSFTDPNESFFLDAVASRSRPVVQVLPLNDTTVFEYLDPHPDALLRYLGERPGLPEYFSRTFAQNHNTHGGSAVENVTSLTAGEEDLFGDSVGPIQEFALQHTVEAEQLDDEDGDIYMYLDDDEEANEEEENHNENNNEEVDDSDSASDSNGDEHGYQSSAYRDDESNVGSDGEVNDDAISNEVPSEAGPWTPSSSNTASTSNTSFSSDTATPASQNGAEEGADDQDGNDEQQEGLMPYPAPADLVAASRLGPPTRSWALWEEEACIRHMLNINAERQLTGESRFREALRRMQVHDGVTRTGYCAVKNFWNRVGRARSRFDERRNKKAPLATSKQGKRAERKASAVSRQRRKTARASSFNVKAGNTRHRRSSESSTDENESDYSLQSDDE</sequence>
<evidence type="ECO:0008006" key="4">
    <source>
        <dbReference type="Google" id="ProtNLM"/>
    </source>
</evidence>
<dbReference type="RefSeq" id="XP_016632982.1">
    <property type="nucleotide sequence ID" value="XM_016775823.1"/>
</dbReference>
<keyword evidence="3" id="KW-1185">Reference proteome</keyword>
<organism evidence="2 3">
    <name type="scientific">Fonsecaea multimorphosa CBS 102226</name>
    <dbReference type="NCBI Taxonomy" id="1442371"/>
    <lineage>
        <taxon>Eukaryota</taxon>
        <taxon>Fungi</taxon>
        <taxon>Dikarya</taxon>
        <taxon>Ascomycota</taxon>
        <taxon>Pezizomycotina</taxon>
        <taxon>Eurotiomycetes</taxon>
        <taxon>Chaetothyriomycetidae</taxon>
        <taxon>Chaetothyriales</taxon>
        <taxon>Herpotrichiellaceae</taxon>
        <taxon>Fonsecaea</taxon>
    </lineage>
</organism>
<feature type="compositionally biased region" description="Acidic residues" evidence="1">
    <location>
        <begin position="375"/>
        <end position="390"/>
    </location>
</feature>
<dbReference type="VEuPathDB" id="FungiDB:Z520_05320"/>
<gene>
    <name evidence="2" type="ORF">Z520_05320</name>
</gene>
<name>A0A0D2K6V2_9EURO</name>
<dbReference type="AlphaFoldDB" id="A0A0D2K6V2"/>
<evidence type="ECO:0000313" key="3">
    <source>
        <dbReference type="Proteomes" id="UP000053411"/>
    </source>
</evidence>
<dbReference type="EMBL" id="KN848070">
    <property type="protein sequence ID" value="KIX98859.1"/>
    <property type="molecule type" value="Genomic_DNA"/>
</dbReference>
<feature type="compositionally biased region" description="Acidic residues" evidence="1">
    <location>
        <begin position="125"/>
        <end position="146"/>
    </location>
</feature>
<proteinExistence type="predicted"/>
<dbReference type="GeneID" id="27711066"/>
<feature type="compositionally biased region" description="Acidic residues" evidence="1">
    <location>
        <begin position="221"/>
        <end position="233"/>
    </location>
</feature>
<feature type="compositionally biased region" description="Basic and acidic residues" evidence="1">
    <location>
        <begin position="152"/>
        <end position="166"/>
    </location>
</feature>
<dbReference type="OrthoDB" id="4120788at2759"/>
<evidence type="ECO:0000256" key="1">
    <source>
        <dbReference type="SAM" id="MobiDB-lite"/>
    </source>
</evidence>
<accession>A0A0D2K6V2</accession>
<reference evidence="2 3" key="1">
    <citation type="submission" date="2015-01" db="EMBL/GenBank/DDBJ databases">
        <title>The Genome Sequence of Fonsecaea multimorphosa CBS 102226.</title>
        <authorList>
            <consortium name="The Broad Institute Genomics Platform"/>
            <person name="Cuomo C."/>
            <person name="de Hoog S."/>
            <person name="Gorbushina A."/>
            <person name="Stielow B."/>
            <person name="Teixiera M."/>
            <person name="Abouelleil A."/>
            <person name="Chapman S.B."/>
            <person name="Priest M."/>
            <person name="Young S.K."/>
            <person name="Wortman J."/>
            <person name="Nusbaum C."/>
            <person name="Birren B."/>
        </authorList>
    </citation>
    <scope>NUCLEOTIDE SEQUENCE [LARGE SCALE GENOMIC DNA]</scope>
    <source>
        <strain evidence="2 3">CBS 102226</strain>
    </source>
</reference>